<dbReference type="Proteomes" id="UP000033140">
    <property type="component" value="Unassembled WGS sequence"/>
</dbReference>
<organism evidence="2 3">
    <name type="scientific">Saitoella complicata (strain BCRC 22490 / CBS 7301 / JCM 7358 / NBRC 10748 / NRRL Y-17804)</name>
    <dbReference type="NCBI Taxonomy" id="698492"/>
    <lineage>
        <taxon>Eukaryota</taxon>
        <taxon>Fungi</taxon>
        <taxon>Dikarya</taxon>
        <taxon>Ascomycota</taxon>
        <taxon>Taphrinomycotina</taxon>
        <taxon>Taphrinomycotina incertae sedis</taxon>
        <taxon>Saitoella</taxon>
    </lineage>
</organism>
<evidence type="ECO:0000313" key="3">
    <source>
        <dbReference type="Proteomes" id="UP000033140"/>
    </source>
</evidence>
<proteinExistence type="predicted"/>
<reference evidence="2 3" key="2">
    <citation type="journal article" date="2014" name="J. Gen. Appl. Microbiol.">
        <title>The early diverging ascomycetous budding yeast Saitoella complicata has three histone deacetylases belonging to the Clr6, Hos2, and Rpd3 lineages.</title>
        <authorList>
            <person name="Nishida H."/>
            <person name="Matsumoto T."/>
            <person name="Kondo S."/>
            <person name="Hamamoto M."/>
            <person name="Yoshikawa H."/>
        </authorList>
    </citation>
    <scope>NUCLEOTIDE SEQUENCE [LARGE SCALE GENOMIC DNA]</scope>
    <source>
        <strain evidence="2 3">NRRL Y-17804</strain>
    </source>
</reference>
<reference evidence="2 3" key="3">
    <citation type="journal article" date="2015" name="Genome Announc.">
        <title>Draft Genome Sequence of the Archiascomycetous Yeast Saitoella complicata.</title>
        <authorList>
            <person name="Yamauchi K."/>
            <person name="Kondo S."/>
            <person name="Hamamoto M."/>
            <person name="Takahashi Y."/>
            <person name="Ogura Y."/>
            <person name="Hayashi T."/>
            <person name="Nishida H."/>
        </authorList>
    </citation>
    <scope>NUCLEOTIDE SEQUENCE [LARGE SCALE GENOMIC DNA]</scope>
    <source>
        <strain evidence="2 3">NRRL Y-17804</strain>
    </source>
</reference>
<evidence type="ECO:0000313" key="2">
    <source>
        <dbReference type="EMBL" id="GAO49520.1"/>
    </source>
</evidence>
<feature type="compositionally biased region" description="Basic and acidic residues" evidence="1">
    <location>
        <begin position="156"/>
        <end position="166"/>
    </location>
</feature>
<gene>
    <name evidence="2" type="ORF">G7K_3669-t1</name>
</gene>
<feature type="region of interest" description="Disordered" evidence="1">
    <location>
        <begin position="145"/>
        <end position="166"/>
    </location>
</feature>
<keyword evidence="3" id="KW-1185">Reference proteome</keyword>
<sequence>MWRYQDPMPELVRSLWKVAQQKYQIETKRRDGRLERIIQHACVFNKLVNAQHNPVRALKIEAEIARHKIRQLEFVIERRSNYKSKPVVYVEAVPVEDLHGCTVENEEGLEEVIRAKEQKEEDEMYEVDPGLQAEMDDVFCRFSTASDESDSDNEEEHYSCMERDSPPNEDFMSTLVSGYTSLTAHPNTNIELSCMPGSFPSEPLNAGEGEDVDMYVDPEECKKNITVYVDPEEHDDDNFTVFEEPSPFNQVDDLIMSPMSPVSPISPLPSCTNEAGGICLCNDCAIEVYLSDGSSSTEYEPDSSEHYMAVSSSSERESAIHGLEFKPAGWYDLFGLQVPWMGDYEPLPRMEEDFGVCIGPFVLLERAAGISIVRSEH</sequence>
<name>A0A0E9NJE1_SAICN</name>
<accession>A0A0E9NJE1</accession>
<reference evidence="2 3" key="1">
    <citation type="journal article" date="2011" name="J. Gen. Appl. Microbiol.">
        <title>Draft genome sequencing of the enigmatic yeast Saitoella complicata.</title>
        <authorList>
            <person name="Nishida H."/>
            <person name="Hamamoto M."/>
            <person name="Sugiyama J."/>
        </authorList>
    </citation>
    <scope>NUCLEOTIDE SEQUENCE [LARGE SCALE GENOMIC DNA]</scope>
    <source>
        <strain evidence="2 3">NRRL Y-17804</strain>
    </source>
</reference>
<dbReference type="EMBL" id="BACD03000023">
    <property type="protein sequence ID" value="GAO49520.1"/>
    <property type="molecule type" value="Genomic_DNA"/>
</dbReference>
<dbReference type="RefSeq" id="XP_019023252.1">
    <property type="nucleotide sequence ID" value="XM_019170736.1"/>
</dbReference>
<evidence type="ECO:0000256" key="1">
    <source>
        <dbReference type="SAM" id="MobiDB-lite"/>
    </source>
</evidence>
<dbReference type="AlphaFoldDB" id="A0A0E9NJE1"/>
<protein>
    <submittedName>
        <fullName evidence="2">Uncharacterized protein</fullName>
    </submittedName>
</protein>
<comment type="caution">
    <text evidence="2">The sequence shown here is derived from an EMBL/GenBank/DDBJ whole genome shotgun (WGS) entry which is preliminary data.</text>
</comment>